<dbReference type="Pfam" id="PF00076">
    <property type="entry name" value="RRM_1"/>
    <property type="match status" value="1"/>
</dbReference>
<proteinExistence type="predicted"/>
<dbReference type="Gene3D" id="3.30.70.330">
    <property type="match status" value="1"/>
</dbReference>
<reference evidence="3" key="1">
    <citation type="submission" date="2016-04" db="EMBL/GenBank/DDBJ databases">
        <authorList>
            <person name="Evans L.H."/>
            <person name="Alamgir A."/>
            <person name="Owens N."/>
            <person name="Weber N.D."/>
            <person name="Virtaneva K."/>
            <person name="Barbian K."/>
            <person name="Babar A."/>
            <person name="Rosenke K."/>
        </authorList>
    </citation>
    <scope>NUCLEOTIDE SEQUENCE</scope>
    <source>
        <strain evidence="3">92-2</strain>
    </source>
</reference>
<evidence type="ECO:0000313" key="3">
    <source>
        <dbReference type="EMBL" id="SBW12018.1"/>
    </source>
</evidence>
<dbReference type="InterPro" id="IPR012677">
    <property type="entry name" value="Nucleotide-bd_a/b_plait_sf"/>
</dbReference>
<dbReference type="SMART" id="SM00360">
    <property type="entry name" value="RRM"/>
    <property type="match status" value="1"/>
</dbReference>
<gene>
    <name evidence="3" type="ORF">KM92DES2_20285</name>
</gene>
<dbReference type="EMBL" id="FLUP01000002">
    <property type="protein sequence ID" value="SBW12018.1"/>
    <property type="molecule type" value="Genomic_DNA"/>
</dbReference>
<evidence type="ECO:0000256" key="1">
    <source>
        <dbReference type="ARBA" id="ARBA00022884"/>
    </source>
</evidence>
<dbReference type="PANTHER" id="PTHR15241">
    <property type="entry name" value="TRANSFORMER-2-RELATED"/>
    <property type="match status" value="1"/>
</dbReference>
<dbReference type="GO" id="GO:0003723">
    <property type="term" value="F:RNA binding"/>
    <property type="evidence" value="ECO:0007669"/>
    <property type="project" value="UniProtKB-KW"/>
</dbReference>
<organism evidence="3">
    <name type="scientific">uncultured Desulfovibrio sp</name>
    <dbReference type="NCBI Taxonomy" id="167968"/>
    <lineage>
        <taxon>Bacteria</taxon>
        <taxon>Pseudomonadati</taxon>
        <taxon>Thermodesulfobacteriota</taxon>
        <taxon>Desulfovibrionia</taxon>
        <taxon>Desulfovibrionales</taxon>
        <taxon>Desulfovibrionaceae</taxon>
        <taxon>Desulfovibrio</taxon>
        <taxon>environmental samples</taxon>
    </lineage>
</organism>
<accession>A0A212KK66</accession>
<protein>
    <submittedName>
        <fullName evidence="3">RNP-1 like RNA-binding protein</fullName>
    </submittedName>
</protein>
<dbReference type="CDD" id="cd21608">
    <property type="entry name" value="RRM2_NsCP33_like"/>
    <property type="match status" value="1"/>
</dbReference>
<dbReference type="SUPFAM" id="SSF54928">
    <property type="entry name" value="RNA-binding domain, RBD"/>
    <property type="match status" value="1"/>
</dbReference>
<dbReference type="InterPro" id="IPR035979">
    <property type="entry name" value="RBD_domain_sf"/>
</dbReference>
<dbReference type="AlphaFoldDB" id="A0A212KK66"/>
<dbReference type="InterPro" id="IPR048289">
    <property type="entry name" value="RRM2_NsCP33-like"/>
</dbReference>
<dbReference type="PROSITE" id="PS50102">
    <property type="entry name" value="RRM"/>
    <property type="match status" value="1"/>
</dbReference>
<keyword evidence="1" id="KW-0694">RNA-binding</keyword>
<dbReference type="RefSeq" id="WP_192111928.1">
    <property type="nucleotide sequence ID" value="NZ_CABUEN010000002.1"/>
</dbReference>
<dbReference type="InterPro" id="IPR000504">
    <property type="entry name" value="RRM_dom"/>
</dbReference>
<evidence type="ECO:0000259" key="2">
    <source>
        <dbReference type="PROSITE" id="PS50102"/>
    </source>
</evidence>
<sequence>MAVSIYVGNLPFSATQEGVEALFAPYGEALSVKLIMDRETGRPRGFGFVEMDEADAHKAIEALNGVDFGGRTLRINQAEERRPAPRRW</sequence>
<feature type="domain" description="RRM" evidence="2">
    <location>
        <begin position="3"/>
        <end position="80"/>
    </location>
</feature>
<dbReference type="PANTHER" id="PTHR15241:SF304">
    <property type="entry name" value="RRM DOMAIN-CONTAINING PROTEIN"/>
    <property type="match status" value="1"/>
</dbReference>
<name>A0A212KK66_9BACT</name>